<keyword evidence="3" id="KW-0560">Oxidoreductase</keyword>
<dbReference type="InterPro" id="IPR011990">
    <property type="entry name" value="TPR-like_helical_dom_sf"/>
</dbReference>
<dbReference type="PANTHER" id="PTHR46332:SF5">
    <property type="entry name" value="ASPARTATE BETA-HYDROXYLASE DOMAIN CONTAINING 2"/>
    <property type="match status" value="1"/>
</dbReference>
<evidence type="ECO:0000313" key="6">
    <source>
        <dbReference type="Proteomes" id="UP000574769"/>
    </source>
</evidence>
<evidence type="ECO:0000256" key="3">
    <source>
        <dbReference type="ARBA" id="ARBA00023002"/>
    </source>
</evidence>
<dbReference type="GO" id="GO:0051213">
    <property type="term" value="F:dioxygenase activity"/>
    <property type="evidence" value="ECO:0007669"/>
    <property type="project" value="UniProtKB-KW"/>
</dbReference>
<dbReference type="Proteomes" id="UP000574769">
    <property type="component" value="Unassembled WGS sequence"/>
</dbReference>
<dbReference type="EMBL" id="JACHNY010000007">
    <property type="protein sequence ID" value="MBB4619076.1"/>
    <property type="molecule type" value="Genomic_DNA"/>
</dbReference>
<dbReference type="SUPFAM" id="SSF51197">
    <property type="entry name" value="Clavaminate synthase-like"/>
    <property type="match status" value="1"/>
</dbReference>
<name>A0A7W7ALH1_9SPHN</name>
<feature type="domain" description="Aspartyl/asparaginy/proline hydroxylase" evidence="4">
    <location>
        <begin position="237"/>
        <end position="401"/>
    </location>
</feature>
<reference evidence="5 6" key="1">
    <citation type="submission" date="2020-08" db="EMBL/GenBank/DDBJ databases">
        <title>Genomic Encyclopedia of Type Strains, Phase IV (KMG-IV): sequencing the most valuable type-strain genomes for metagenomic binning, comparative biology and taxonomic classification.</title>
        <authorList>
            <person name="Goeker M."/>
        </authorList>
    </citation>
    <scope>NUCLEOTIDE SEQUENCE [LARGE SCALE GENOMIC DNA]</scope>
    <source>
        <strain evidence="5 6">DSM 15867</strain>
    </source>
</reference>
<organism evidence="5 6">
    <name type="scientific">Sphingomonas abaci</name>
    <dbReference type="NCBI Taxonomy" id="237611"/>
    <lineage>
        <taxon>Bacteria</taxon>
        <taxon>Pseudomonadati</taxon>
        <taxon>Pseudomonadota</taxon>
        <taxon>Alphaproteobacteria</taxon>
        <taxon>Sphingomonadales</taxon>
        <taxon>Sphingomonadaceae</taxon>
        <taxon>Sphingomonas</taxon>
    </lineage>
</organism>
<protein>
    <submittedName>
        <fullName evidence="5">Aspartyl/asparaginyl beta-hydroxylase (Cupin superfamily)</fullName>
    </submittedName>
</protein>
<dbReference type="PANTHER" id="PTHR46332">
    <property type="entry name" value="ASPARTATE BETA-HYDROXYLASE DOMAIN-CONTAINING PROTEIN 2"/>
    <property type="match status" value="1"/>
</dbReference>
<dbReference type="RefSeq" id="WP_184116527.1">
    <property type="nucleotide sequence ID" value="NZ_JACHNY010000007.1"/>
</dbReference>
<gene>
    <name evidence="5" type="ORF">GGQ96_003226</name>
</gene>
<dbReference type="InterPro" id="IPR051821">
    <property type="entry name" value="Asp/Asn_beta-hydroxylase"/>
</dbReference>
<evidence type="ECO:0000256" key="1">
    <source>
        <dbReference type="ARBA" id="ARBA00007730"/>
    </source>
</evidence>
<dbReference type="Gene3D" id="1.25.40.10">
    <property type="entry name" value="Tetratricopeptide repeat domain"/>
    <property type="match status" value="1"/>
</dbReference>
<dbReference type="InterPro" id="IPR007803">
    <property type="entry name" value="Asp/Arg/Pro-Hydrxlase"/>
</dbReference>
<sequence>MPPLPASVQQRVAAAGQARQRGAHDEERRLLDEALALLPDHPQLLNARGMRALADADAAMAARCFATAAAQDAGQPVLWINLATAHRLAGDDAEERKALEQALAIDRRNLTAQWRLAELHERRAEMVEAIRYWSAVLQIAAQRPERSPAIDEAVAHGERFLAAQTRALGDRIERAVPGLHEAAGRTAGAHRFSACVDTLLGRRRIYTNQCAGIHYPFLPAVEFFDRALFPWFEALEARTAAIRAEATALLREGVAHIRPYVRQEAGTPANPWSKLDHDLAWSACFLWEYGVRNDAVCDRCPETAAALAAIPQNDSPGKAPTAFFSILRPGAHIPPHTGVTNTRSIVHLPLVVPERCRFRVGGETRPWREGDAFAFDDTIEHEAWNDSDDLRIVLIFDIWNPYLEADERSMLKALFQATGQGMIAP</sequence>
<comment type="caution">
    <text evidence="5">The sequence shown here is derived from an EMBL/GenBank/DDBJ whole genome shotgun (WGS) entry which is preliminary data.</text>
</comment>
<keyword evidence="6" id="KW-1185">Reference proteome</keyword>
<dbReference type="AlphaFoldDB" id="A0A7W7ALH1"/>
<dbReference type="InterPro" id="IPR027443">
    <property type="entry name" value="IPNS-like_sf"/>
</dbReference>
<keyword evidence="2" id="KW-0223">Dioxygenase</keyword>
<dbReference type="Pfam" id="PF05118">
    <property type="entry name" value="Asp_Arg_Hydrox"/>
    <property type="match status" value="1"/>
</dbReference>
<dbReference type="SUPFAM" id="SSF48452">
    <property type="entry name" value="TPR-like"/>
    <property type="match status" value="1"/>
</dbReference>
<dbReference type="GO" id="GO:0016020">
    <property type="term" value="C:membrane"/>
    <property type="evidence" value="ECO:0007669"/>
    <property type="project" value="TreeGrafter"/>
</dbReference>
<comment type="similarity">
    <text evidence="1">Belongs to the aspartyl/asparaginyl beta-hydroxylase family.</text>
</comment>
<dbReference type="Gene3D" id="2.60.120.330">
    <property type="entry name" value="B-lactam Antibiotic, Isopenicillin N Synthase, Chain"/>
    <property type="match status" value="1"/>
</dbReference>
<evidence type="ECO:0000256" key="2">
    <source>
        <dbReference type="ARBA" id="ARBA00022964"/>
    </source>
</evidence>
<evidence type="ECO:0000313" key="5">
    <source>
        <dbReference type="EMBL" id="MBB4619076.1"/>
    </source>
</evidence>
<proteinExistence type="inferred from homology"/>
<dbReference type="SMART" id="SM00028">
    <property type="entry name" value="TPR"/>
    <property type="match status" value="2"/>
</dbReference>
<dbReference type="InterPro" id="IPR019734">
    <property type="entry name" value="TPR_rpt"/>
</dbReference>
<accession>A0A7W7ALH1</accession>
<evidence type="ECO:0000259" key="4">
    <source>
        <dbReference type="Pfam" id="PF05118"/>
    </source>
</evidence>